<dbReference type="InterPro" id="IPR031856">
    <property type="entry name" value="YdaS_toxin-like"/>
</dbReference>
<organism evidence="1 2">
    <name type="scientific">Pseudomonas putida</name>
    <name type="common">Arthrobacter siderocapsulatus</name>
    <dbReference type="NCBI Taxonomy" id="303"/>
    <lineage>
        <taxon>Bacteria</taxon>
        <taxon>Pseudomonadati</taxon>
        <taxon>Pseudomonadota</taxon>
        <taxon>Gammaproteobacteria</taxon>
        <taxon>Pseudomonadales</taxon>
        <taxon>Pseudomonadaceae</taxon>
        <taxon>Pseudomonas</taxon>
    </lineage>
</organism>
<evidence type="ECO:0008006" key="3">
    <source>
        <dbReference type="Google" id="ProtNLM"/>
    </source>
</evidence>
<dbReference type="Proteomes" id="UP000050437">
    <property type="component" value="Unassembled WGS sequence"/>
</dbReference>
<reference evidence="1 2" key="1">
    <citation type="submission" date="2015-10" db="EMBL/GenBank/DDBJ databases">
        <title>Pseudomonas putida clinical strains.</title>
        <authorList>
            <person name="Molina L."/>
            <person name="Udaondo Z."/>
        </authorList>
    </citation>
    <scope>NUCLEOTIDE SEQUENCE [LARGE SCALE GENOMIC DNA]</scope>
    <source>
        <strain evidence="1 2">HB13667</strain>
    </source>
</reference>
<dbReference type="GO" id="GO:0003677">
    <property type="term" value="F:DNA binding"/>
    <property type="evidence" value="ECO:0007669"/>
    <property type="project" value="InterPro"/>
</dbReference>
<dbReference type="AlphaFoldDB" id="A0A0P7DPQ0"/>
<comment type="caution">
    <text evidence="1">The sequence shown here is derived from an EMBL/GenBank/DDBJ whole genome shotgun (WGS) entry which is preliminary data.</text>
</comment>
<name>A0A0P7DPQ0_PSEPU</name>
<evidence type="ECO:0000313" key="2">
    <source>
        <dbReference type="Proteomes" id="UP000050437"/>
    </source>
</evidence>
<dbReference type="Pfam" id="PF15943">
    <property type="entry name" value="YdaS_toxin"/>
    <property type="match status" value="1"/>
</dbReference>
<sequence>MRTKHTKLLDWLKTATDEAVEATGTTRGYLRQIAYGNKVSSAEIASSIELATGGAVTRQELRPDDWSRIWPELTAA</sequence>
<protein>
    <recommendedName>
        <fullName evidence="3">Helix-turn-helix domain-containing protein</fullName>
    </recommendedName>
</protein>
<dbReference type="InterPro" id="IPR010982">
    <property type="entry name" value="Lambda_DNA-bd_dom_sf"/>
</dbReference>
<gene>
    <name evidence="1" type="ORF">HB13667_05945</name>
</gene>
<dbReference type="Gene3D" id="1.10.260.40">
    <property type="entry name" value="lambda repressor-like DNA-binding domains"/>
    <property type="match status" value="1"/>
</dbReference>
<evidence type="ECO:0000313" key="1">
    <source>
        <dbReference type="EMBL" id="KPM67585.1"/>
    </source>
</evidence>
<accession>A0A0P7DPQ0</accession>
<dbReference type="EMBL" id="LKKS01000033">
    <property type="protein sequence ID" value="KPM67585.1"/>
    <property type="molecule type" value="Genomic_DNA"/>
</dbReference>
<proteinExistence type="predicted"/>
<dbReference type="RefSeq" id="WP_054572259.1">
    <property type="nucleotide sequence ID" value="NZ_LKKS01000033.1"/>
</dbReference>